<dbReference type="InterPro" id="IPR009057">
    <property type="entry name" value="Homeodomain-like_sf"/>
</dbReference>
<dbReference type="Gene3D" id="1.10.357.10">
    <property type="entry name" value="Tetracycline Repressor, domain 2"/>
    <property type="match status" value="1"/>
</dbReference>
<dbReference type="InterPro" id="IPR001647">
    <property type="entry name" value="HTH_TetR"/>
</dbReference>
<dbReference type="PROSITE" id="PS50977">
    <property type="entry name" value="HTH_TETR_2"/>
    <property type="match status" value="1"/>
</dbReference>
<protein>
    <submittedName>
        <fullName evidence="6">TetR/AcrR family transcriptional regulator</fullName>
    </submittedName>
</protein>
<dbReference type="AlphaFoldDB" id="A0A345T3A6"/>
<evidence type="ECO:0000313" key="7">
    <source>
        <dbReference type="Proteomes" id="UP000249340"/>
    </source>
</evidence>
<keyword evidence="2 4" id="KW-0238">DNA-binding</keyword>
<dbReference type="KEGG" id="stri:C7M71_026715"/>
<feature type="DNA-binding region" description="H-T-H motif" evidence="4">
    <location>
        <begin position="22"/>
        <end position="41"/>
    </location>
</feature>
<dbReference type="InterPro" id="IPR050109">
    <property type="entry name" value="HTH-type_TetR-like_transc_reg"/>
</dbReference>
<evidence type="ECO:0000256" key="4">
    <source>
        <dbReference type="PROSITE-ProRule" id="PRU00335"/>
    </source>
</evidence>
<dbReference type="Proteomes" id="UP000249340">
    <property type="component" value="Chromosome"/>
</dbReference>
<evidence type="ECO:0000256" key="2">
    <source>
        <dbReference type="ARBA" id="ARBA00023125"/>
    </source>
</evidence>
<evidence type="ECO:0000313" key="6">
    <source>
        <dbReference type="EMBL" id="AXI80461.1"/>
    </source>
</evidence>
<evidence type="ECO:0000256" key="1">
    <source>
        <dbReference type="ARBA" id="ARBA00023015"/>
    </source>
</evidence>
<dbReference type="InterPro" id="IPR040611">
    <property type="entry name" value="AlkX_C"/>
</dbReference>
<evidence type="ECO:0000259" key="5">
    <source>
        <dbReference type="PROSITE" id="PS50977"/>
    </source>
</evidence>
<feature type="domain" description="HTH tetR-type" evidence="5">
    <location>
        <begin position="1"/>
        <end position="59"/>
    </location>
</feature>
<dbReference type="Pfam" id="PF18556">
    <property type="entry name" value="TetR_C_35"/>
    <property type="match status" value="1"/>
</dbReference>
<dbReference type="GO" id="GO:0000976">
    <property type="term" value="F:transcription cis-regulatory region binding"/>
    <property type="evidence" value="ECO:0007669"/>
    <property type="project" value="TreeGrafter"/>
</dbReference>
<evidence type="ECO:0000256" key="3">
    <source>
        <dbReference type="ARBA" id="ARBA00023163"/>
    </source>
</evidence>
<reference evidence="7" key="1">
    <citation type="submission" date="2018-07" db="EMBL/GenBank/DDBJ databases">
        <title>Streptacidiphilus bronchialis DSM 106435 chromosome.</title>
        <authorList>
            <person name="Batra D."/>
            <person name="Gulvik C.A."/>
        </authorList>
    </citation>
    <scope>NUCLEOTIDE SEQUENCE [LARGE SCALE GENOMIC DNA]</scope>
    <source>
        <strain evidence="7">DSM 106435</strain>
    </source>
</reference>
<dbReference type="Pfam" id="PF00440">
    <property type="entry name" value="TetR_N"/>
    <property type="match status" value="1"/>
</dbReference>
<name>A0A345T3A6_9ACTN</name>
<accession>A0A345T3A6</accession>
<dbReference type="PANTHER" id="PTHR30055">
    <property type="entry name" value="HTH-TYPE TRANSCRIPTIONAL REGULATOR RUTR"/>
    <property type="match status" value="1"/>
</dbReference>
<keyword evidence="3" id="KW-0804">Transcription</keyword>
<dbReference type="PRINTS" id="PR00455">
    <property type="entry name" value="HTHTETR"/>
</dbReference>
<dbReference type="SUPFAM" id="SSF46689">
    <property type="entry name" value="Homeodomain-like"/>
    <property type="match status" value="1"/>
</dbReference>
<organism evidence="6 7">
    <name type="scientific">Peterkaempfera bronchialis</name>
    <dbReference type="NCBI Taxonomy" id="2126346"/>
    <lineage>
        <taxon>Bacteria</taxon>
        <taxon>Bacillati</taxon>
        <taxon>Actinomycetota</taxon>
        <taxon>Actinomycetes</taxon>
        <taxon>Kitasatosporales</taxon>
        <taxon>Streptomycetaceae</taxon>
        <taxon>Peterkaempfera</taxon>
    </lineage>
</organism>
<dbReference type="EMBL" id="CP031264">
    <property type="protein sequence ID" value="AXI80461.1"/>
    <property type="molecule type" value="Genomic_DNA"/>
</dbReference>
<keyword evidence="1" id="KW-0805">Transcription regulation</keyword>
<keyword evidence="7" id="KW-1185">Reference proteome</keyword>
<dbReference type="OrthoDB" id="4371863at2"/>
<sequence length="186" mass="19994">MRERVLAAARELAVEHGWQGVRLGELAARAEVSRPTVYKEFGDRAGIGKALIRRESDHFLAGIAEALDRRPDDMRAALAAAVDWTLAEAEANPLVRAMVRPTRGGRADDLLVFLTTQPDPVFSGARVLLGGWLARQLPEAPADAVREAVEVLVRLTVSHIVLPSGNGDRSADRLAAAVLHIAGASR</sequence>
<dbReference type="GO" id="GO:0003700">
    <property type="term" value="F:DNA-binding transcription factor activity"/>
    <property type="evidence" value="ECO:0007669"/>
    <property type="project" value="TreeGrafter"/>
</dbReference>
<dbReference type="PANTHER" id="PTHR30055:SF234">
    <property type="entry name" value="HTH-TYPE TRANSCRIPTIONAL REGULATOR BETI"/>
    <property type="match status" value="1"/>
</dbReference>
<gene>
    <name evidence="6" type="ORF">C7M71_026715</name>
</gene>
<proteinExistence type="predicted"/>